<dbReference type="Pfam" id="PF16344">
    <property type="entry name" value="FecR_C"/>
    <property type="match status" value="1"/>
</dbReference>
<evidence type="ECO:0000259" key="2">
    <source>
        <dbReference type="Pfam" id="PF04773"/>
    </source>
</evidence>
<dbReference type="AlphaFoldDB" id="A0A4Q7MFI1"/>
<dbReference type="PIRSF" id="PIRSF018266">
    <property type="entry name" value="FecR"/>
    <property type="match status" value="1"/>
</dbReference>
<feature type="transmembrane region" description="Helical" evidence="1">
    <location>
        <begin position="77"/>
        <end position="99"/>
    </location>
</feature>
<keyword evidence="1" id="KW-0472">Membrane</keyword>
<dbReference type="PANTHER" id="PTHR30273:SF2">
    <property type="entry name" value="PROTEIN FECR"/>
    <property type="match status" value="1"/>
</dbReference>
<gene>
    <name evidence="4" type="ORF">EV199_5666</name>
</gene>
<dbReference type="Proteomes" id="UP000293874">
    <property type="component" value="Unassembled WGS sequence"/>
</dbReference>
<evidence type="ECO:0000313" key="4">
    <source>
        <dbReference type="EMBL" id="RZS65492.1"/>
    </source>
</evidence>
<evidence type="ECO:0000256" key="1">
    <source>
        <dbReference type="SAM" id="Phobius"/>
    </source>
</evidence>
<dbReference type="InterPro" id="IPR012373">
    <property type="entry name" value="Ferrdict_sens_TM"/>
</dbReference>
<reference evidence="4 5" key="1">
    <citation type="submission" date="2019-02" db="EMBL/GenBank/DDBJ databases">
        <title>Genomic Encyclopedia of Type Strains, Phase IV (KMG-IV): sequencing the most valuable type-strain genomes for metagenomic binning, comparative biology and taxonomic classification.</title>
        <authorList>
            <person name="Goeker M."/>
        </authorList>
    </citation>
    <scope>NUCLEOTIDE SEQUENCE [LARGE SCALE GENOMIC DNA]</scope>
    <source>
        <strain evidence="4 5">DSM 18116</strain>
    </source>
</reference>
<comment type="caution">
    <text evidence="4">The sequence shown here is derived from an EMBL/GenBank/DDBJ whole genome shotgun (WGS) entry which is preliminary data.</text>
</comment>
<keyword evidence="1" id="KW-0812">Transmembrane</keyword>
<dbReference type="Gene3D" id="3.55.50.30">
    <property type="match status" value="1"/>
</dbReference>
<proteinExistence type="predicted"/>
<keyword evidence="1" id="KW-1133">Transmembrane helix</keyword>
<protein>
    <submittedName>
        <fullName evidence="4">FecR family protein</fullName>
    </submittedName>
</protein>
<dbReference type="PANTHER" id="PTHR30273">
    <property type="entry name" value="PERIPLASMIC SIGNAL SENSOR AND SIGMA FACTOR ACTIVATOR FECR-RELATED"/>
    <property type="match status" value="1"/>
</dbReference>
<organism evidence="4 5">
    <name type="scientific">Pseudobacter ginsenosidimutans</name>
    <dbReference type="NCBI Taxonomy" id="661488"/>
    <lineage>
        <taxon>Bacteria</taxon>
        <taxon>Pseudomonadati</taxon>
        <taxon>Bacteroidota</taxon>
        <taxon>Chitinophagia</taxon>
        <taxon>Chitinophagales</taxon>
        <taxon>Chitinophagaceae</taxon>
        <taxon>Pseudobacter</taxon>
    </lineage>
</organism>
<feature type="domain" description="FecR protein" evidence="2">
    <location>
        <begin position="114"/>
        <end position="205"/>
    </location>
</feature>
<dbReference type="InterPro" id="IPR006860">
    <property type="entry name" value="FecR"/>
</dbReference>
<feature type="domain" description="Protein FecR C-terminal" evidence="3">
    <location>
        <begin position="252"/>
        <end position="316"/>
    </location>
</feature>
<dbReference type="OrthoDB" id="738872at2"/>
<evidence type="ECO:0000313" key="5">
    <source>
        <dbReference type="Proteomes" id="UP000293874"/>
    </source>
</evidence>
<evidence type="ECO:0000259" key="3">
    <source>
        <dbReference type="Pfam" id="PF16344"/>
    </source>
</evidence>
<dbReference type="InterPro" id="IPR032508">
    <property type="entry name" value="FecR_C"/>
</dbReference>
<sequence length="318" mass="35987">MNHIHKLIDRFLAGTATPEEKEEMQQYFLRHGLQEELPETGIEFHPGKEQSKKMYRNLIQQLQPGSADKIYRMHNRWLLRIAAVLIPVILIGAGIYLLLKPVSIINTSHTIAEIRNNSESIRYLKLKDGSEIWLNKHAILKLDTSNFIQNRKLVLEGEAYFDVSHDPAHPFEVSTGQLNTVVLGTSFSINSNSSCTNVTLLTGKVSLQSNGMPSQILSPGQSGEYDLKTGTLRTTPVSAYAIAWKTKEINCKNEKLESIIHYLQDHYRTNIRISKRIAGKEFSGTLSLQGNISSVLNRLLFVHQLKHRKNQDGSIVIY</sequence>
<dbReference type="Pfam" id="PF04773">
    <property type="entry name" value="FecR"/>
    <property type="match status" value="1"/>
</dbReference>
<dbReference type="GO" id="GO:0016989">
    <property type="term" value="F:sigma factor antagonist activity"/>
    <property type="evidence" value="ECO:0007669"/>
    <property type="project" value="TreeGrafter"/>
</dbReference>
<keyword evidence="5" id="KW-1185">Reference proteome</keyword>
<dbReference type="Gene3D" id="2.60.120.1440">
    <property type="match status" value="1"/>
</dbReference>
<dbReference type="EMBL" id="SGXA01000005">
    <property type="protein sequence ID" value="RZS65492.1"/>
    <property type="molecule type" value="Genomic_DNA"/>
</dbReference>
<dbReference type="RefSeq" id="WP_130544154.1">
    <property type="nucleotide sequence ID" value="NZ_CP042431.1"/>
</dbReference>
<name>A0A4Q7MFI1_9BACT</name>
<accession>A0A4Q7MFI1</accession>